<feature type="compositionally biased region" description="Polar residues" evidence="1">
    <location>
        <begin position="301"/>
        <end position="319"/>
    </location>
</feature>
<feature type="region of interest" description="Disordered" evidence="1">
    <location>
        <begin position="499"/>
        <end position="595"/>
    </location>
</feature>
<feature type="compositionally biased region" description="Low complexity" evidence="1">
    <location>
        <begin position="1"/>
        <end position="17"/>
    </location>
</feature>
<dbReference type="InParanoid" id="D7FXN3"/>
<feature type="compositionally biased region" description="Polar residues" evidence="1">
    <location>
        <begin position="265"/>
        <end position="275"/>
    </location>
</feature>
<feature type="compositionally biased region" description="Basic and acidic residues" evidence="1">
    <location>
        <begin position="130"/>
        <end position="143"/>
    </location>
</feature>
<organism evidence="2 3">
    <name type="scientific">Ectocarpus siliculosus</name>
    <name type="common">Brown alga</name>
    <name type="synonym">Conferva siliculosa</name>
    <dbReference type="NCBI Taxonomy" id="2880"/>
    <lineage>
        <taxon>Eukaryota</taxon>
        <taxon>Sar</taxon>
        <taxon>Stramenopiles</taxon>
        <taxon>Ochrophyta</taxon>
        <taxon>PX clade</taxon>
        <taxon>Phaeophyceae</taxon>
        <taxon>Ectocarpales</taxon>
        <taxon>Ectocarpaceae</taxon>
        <taxon>Ectocarpus</taxon>
    </lineage>
</organism>
<accession>D7FXN3</accession>
<keyword evidence="3" id="KW-1185">Reference proteome</keyword>
<feature type="compositionally biased region" description="Low complexity" evidence="1">
    <location>
        <begin position="237"/>
        <end position="247"/>
    </location>
</feature>
<evidence type="ECO:0000313" key="2">
    <source>
        <dbReference type="EMBL" id="CBJ26474.1"/>
    </source>
</evidence>
<feature type="region of interest" description="Disordered" evidence="1">
    <location>
        <begin position="624"/>
        <end position="659"/>
    </location>
</feature>
<protein>
    <submittedName>
        <fullName evidence="2">Uncharacterized protein</fullName>
    </submittedName>
</protein>
<proteinExistence type="predicted"/>
<feature type="compositionally biased region" description="Low complexity" evidence="1">
    <location>
        <begin position="535"/>
        <end position="550"/>
    </location>
</feature>
<feature type="compositionally biased region" description="Acidic residues" evidence="1">
    <location>
        <begin position="87"/>
        <end position="103"/>
    </location>
</feature>
<feature type="region of interest" description="Disordered" evidence="1">
    <location>
        <begin position="229"/>
        <end position="323"/>
    </location>
</feature>
<dbReference type="Proteomes" id="UP000002630">
    <property type="component" value="Linkage Group LG07"/>
</dbReference>
<feature type="region of interest" description="Disordered" evidence="1">
    <location>
        <begin position="402"/>
        <end position="474"/>
    </location>
</feature>
<dbReference type="OrthoDB" id="10462067at2759"/>
<dbReference type="EMBL" id="FN648520">
    <property type="protein sequence ID" value="CBJ26474.1"/>
    <property type="molecule type" value="Genomic_DNA"/>
</dbReference>
<dbReference type="EMBL" id="FN649732">
    <property type="protein sequence ID" value="CBJ26474.1"/>
    <property type="molecule type" value="Genomic_DNA"/>
</dbReference>
<evidence type="ECO:0000313" key="3">
    <source>
        <dbReference type="Proteomes" id="UP000002630"/>
    </source>
</evidence>
<dbReference type="AlphaFoldDB" id="D7FXN3"/>
<evidence type="ECO:0000256" key="1">
    <source>
        <dbReference type="SAM" id="MobiDB-lite"/>
    </source>
</evidence>
<feature type="compositionally biased region" description="Polar residues" evidence="1">
    <location>
        <begin position="36"/>
        <end position="50"/>
    </location>
</feature>
<feature type="region of interest" description="Disordered" evidence="1">
    <location>
        <begin position="1"/>
        <end position="148"/>
    </location>
</feature>
<sequence>MVMSSSRVVSLNSSVASTASRVRKRRPSVLGGGFSTAGSCASSSPKSIQGSWIEDDTDPKAGPCWQQRDAGRVGHPAIRRGSRSDGHDDDDDDDRDEEEEEDHDNNTESTEITVVGWGDRSSRRNSSRRASREETAEWNDGRPRRLSSKGVVLATATATANSQQRQQQQYDGTANETHQVEAGVRNKDKTLGGAATSIGTAIAYVGSGSDDGSGVSISVERATEIATIPTITPPPFQGGQQAAAAAATSIPSVAQPSPAGETPEIGTQSPASQSAGEGASAKSGMTPTRMGLAASAPNLPTLGSMNNESDQHSSRSGSRFPQVLPRQRWCQEGRGASVRHRAGLAVAAGGGLGGCGVLPDGGGQKVFHNFVFRRNKRRKDRKPLRATLASLDDNATDYQAAYSAGGTRGRRAAGWRPERPGQMNRTCPPPRTPSDAFSVVSFSSSGSALSPRSSPPANGQRAGGGTCSSGVGRRPVKCQRCGSGRVKLFATTVVSARRSPTHLLRQPPRGASSDSYCARAGHTRENAGGGGSRNGGTPSYSVAGSGSSTSCTDRLRLAPVSNRHTQRGNARKVTSMLSPRRKNLAGLSDTGRISTGGVSLAELRGGERNAANRPRGLMDGAAVVGSRKASVRPPPGGGIIIPAPKPHLRTPVSSGGSGL</sequence>
<name>D7FXN3_ECTSI</name>
<reference evidence="2 3" key="1">
    <citation type="journal article" date="2010" name="Nature">
        <title>The Ectocarpus genome and the independent evolution of multicellularity in brown algae.</title>
        <authorList>
            <person name="Cock J.M."/>
            <person name="Sterck L."/>
            <person name="Rouze P."/>
            <person name="Scornet D."/>
            <person name="Allen A.E."/>
            <person name="Amoutzias G."/>
            <person name="Anthouard V."/>
            <person name="Artiguenave F."/>
            <person name="Aury J.M."/>
            <person name="Badger J.H."/>
            <person name="Beszteri B."/>
            <person name="Billiau K."/>
            <person name="Bonnet E."/>
            <person name="Bothwell J.H."/>
            <person name="Bowler C."/>
            <person name="Boyen C."/>
            <person name="Brownlee C."/>
            <person name="Carrano C.J."/>
            <person name="Charrier B."/>
            <person name="Cho G.Y."/>
            <person name="Coelho S.M."/>
            <person name="Collen J."/>
            <person name="Corre E."/>
            <person name="Da Silva C."/>
            <person name="Delage L."/>
            <person name="Delaroque N."/>
            <person name="Dittami S.M."/>
            <person name="Doulbeau S."/>
            <person name="Elias M."/>
            <person name="Farnham G."/>
            <person name="Gachon C.M."/>
            <person name="Gschloessl B."/>
            <person name="Heesch S."/>
            <person name="Jabbari K."/>
            <person name="Jubin C."/>
            <person name="Kawai H."/>
            <person name="Kimura K."/>
            <person name="Kloareg B."/>
            <person name="Kupper F.C."/>
            <person name="Lang D."/>
            <person name="Le Bail A."/>
            <person name="Leblanc C."/>
            <person name="Lerouge P."/>
            <person name="Lohr M."/>
            <person name="Lopez P.J."/>
            <person name="Martens C."/>
            <person name="Maumus F."/>
            <person name="Michel G."/>
            <person name="Miranda-Saavedra D."/>
            <person name="Morales J."/>
            <person name="Moreau H."/>
            <person name="Motomura T."/>
            <person name="Nagasato C."/>
            <person name="Napoli C.A."/>
            <person name="Nelson D.R."/>
            <person name="Nyvall-Collen P."/>
            <person name="Peters A.F."/>
            <person name="Pommier C."/>
            <person name="Potin P."/>
            <person name="Poulain J."/>
            <person name="Quesneville H."/>
            <person name="Read B."/>
            <person name="Rensing S.A."/>
            <person name="Ritter A."/>
            <person name="Rousvoal S."/>
            <person name="Samanta M."/>
            <person name="Samson G."/>
            <person name="Schroeder D.C."/>
            <person name="Segurens B."/>
            <person name="Strittmatter M."/>
            <person name="Tonon T."/>
            <person name="Tregear J.W."/>
            <person name="Valentin K."/>
            <person name="von Dassow P."/>
            <person name="Yamagishi T."/>
            <person name="Van de Peer Y."/>
            <person name="Wincker P."/>
        </authorList>
    </citation>
    <scope>NUCLEOTIDE SEQUENCE [LARGE SCALE GENOMIC DNA]</scope>
    <source>
        <strain evidence="3">Ec32 / CCAP1310/4</strain>
    </source>
</reference>
<feature type="compositionally biased region" description="Low complexity" evidence="1">
    <location>
        <begin position="433"/>
        <end position="456"/>
    </location>
</feature>
<gene>
    <name evidence="2" type="ORF">Esi_0033_0127</name>
</gene>